<gene>
    <name evidence="8" type="ORF">GGQ93_002204</name>
</gene>
<feature type="domain" description="RNA polymerase sigma-70 region 2" evidence="6">
    <location>
        <begin position="10"/>
        <end position="74"/>
    </location>
</feature>
<sequence>MDDFQTGLVELLPRLRRFARILRPHDADAQDLVQQTVERALASRRGFKTGTRLDSWTFTIMRRIAIDDGRARQRWGRVLTPEDEATARVPDAAQADEGLRADARLVRDAIHALPEDQKHAVALVLVEGLSYAEAAQVLGVPAGTLTSRLVRGRQTLMQTLAEQGVTG</sequence>
<dbReference type="Pfam" id="PF08281">
    <property type="entry name" value="Sigma70_r4_2"/>
    <property type="match status" value="1"/>
</dbReference>
<dbReference type="InterPro" id="IPR013249">
    <property type="entry name" value="RNA_pol_sigma70_r4_t2"/>
</dbReference>
<evidence type="ECO:0000259" key="7">
    <source>
        <dbReference type="Pfam" id="PF08281"/>
    </source>
</evidence>
<feature type="domain" description="RNA polymerase sigma factor 70 region 4 type 2" evidence="7">
    <location>
        <begin position="105"/>
        <end position="156"/>
    </location>
</feature>
<keyword evidence="3" id="KW-0731">Sigma factor</keyword>
<dbReference type="GO" id="GO:0006352">
    <property type="term" value="P:DNA-templated transcription initiation"/>
    <property type="evidence" value="ECO:0007669"/>
    <property type="project" value="InterPro"/>
</dbReference>
<dbReference type="InterPro" id="IPR013325">
    <property type="entry name" value="RNA_pol_sigma_r2"/>
</dbReference>
<dbReference type="CDD" id="cd06171">
    <property type="entry name" value="Sigma70_r4"/>
    <property type="match status" value="1"/>
</dbReference>
<evidence type="ECO:0000259" key="6">
    <source>
        <dbReference type="Pfam" id="PF04542"/>
    </source>
</evidence>
<dbReference type="Proteomes" id="UP000527324">
    <property type="component" value="Unassembled WGS sequence"/>
</dbReference>
<evidence type="ECO:0000256" key="3">
    <source>
        <dbReference type="ARBA" id="ARBA00023082"/>
    </source>
</evidence>
<dbReference type="InterPro" id="IPR007627">
    <property type="entry name" value="RNA_pol_sigma70_r2"/>
</dbReference>
<keyword evidence="4" id="KW-0238">DNA-binding</keyword>
<dbReference type="InterPro" id="IPR036388">
    <property type="entry name" value="WH-like_DNA-bd_sf"/>
</dbReference>
<dbReference type="GO" id="GO:0003677">
    <property type="term" value="F:DNA binding"/>
    <property type="evidence" value="ECO:0007669"/>
    <property type="project" value="UniProtKB-KW"/>
</dbReference>
<dbReference type="Gene3D" id="1.10.10.10">
    <property type="entry name" value="Winged helix-like DNA-binding domain superfamily/Winged helix DNA-binding domain"/>
    <property type="match status" value="1"/>
</dbReference>
<dbReference type="InterPro" id="IPR039425">
    <property type="entry name" value="RNA_pol_sigma-70-like"/>
</dbReference>
<dbReference type="AlphaFoldDB" id="A0A7W9F8U0"/>
<reference evidence="8 9" key="1">
    <citation type="submission" date="2020-08" db="EMBL/GenBank/DDBJ databases">
        <title>Genomic Encyclopedia of Type Strains, Phase IV (KMG-IV): sequencing the most valuable type-strain genomes for metagenomic binning, comparative biology and taxonomic classification.</title>
        <authorList>
            <person name="Goeker M."/>
        </authorList>
    </citation>
    <scope>NUCLEOTIDE SEQUENCE [LARGE SCALE GENOMIC DNA]</scope>
    <source>
        <strain evidence="8 9">DSM 4731</strain>
    </source>
</reference>
<keyword evidence="9" id="KW-1185">Reference proteome</keyword>
<protein>
    <submittedName>
        <fullName evidence="8">RNA polymerase sigma-70 factor (ECF subfamily)</fullName>
    </submittedName>
</protein>
<dbReference type="GO" id="GO:0016987">
    <property type="term" value="F:sigma factor activity"/>
    <property type="evidence" value="ECO:0007669"/>
    <property type="project" value="UniProtKB-KW"/>
</dbReference>
<evidence type="ECO:0000313" key="9">
    <source>
        <dbReference type="Proteomes" id="UP000527324"/>
    </source>
</evidence>
<dbReference type="InterPro" id="IPR013324">
    <property type="entry name" value="RNA_pol_sigma_r3/r4-like"/>
</dbReference>
<dbReference type="PANTHER" id="PTHR43133:SF8">
    <property type="entry name" value="RNA POLYMERASE SIGMA FACTOR HI_1459-RELATED"/>
    <property type="match status" value="1"/>
</dbReference>
<evidence type="ECO:0000256" key="1">
    <source>
        <dbReference type="ARBA" id="ARBA00010641"/>
    </source>
</evidence>
<comment type="similarity">
    <text evidence="1">Belongs to the sigma-70 factor family. ECF subfamily.</text>
</comment>
<accession>A0A7W9F8U0</accession>
<keyword evidence="5" id="KW-0804">Transcription</keyword>
<dbReference type="Gene3D" id="1.10.1740.10">
    <property type="match status" value="1"/>
</dbReference>
<dbReference type="SUPFAM" id="SSF88946">
    <property type="entry name" value="Sigma2 domain of RNA polymerase sigma factors"/>
    <property type="match status" value="1"/>
</dbReference>
<evidence type="ECO:0000256" key="4">
    <source>
        <dbReference type="ARBA" id="ARBA00023125"/>
    </source>
</evidence>
<comment type="caution">
    <text evidence="8">The sequence shown here is derived from an EMBL/GenBank/DDBJ whole genome shotgun (WGS) entry which is preliminary data.</text>
</comment>
<dbReference type="SUPFAM" id="SSF88659">
    <property type="entry name" value="Sigma3 and sigma4 domains of RNA polymerase sigma factors"/>
    <property type="match status" value="1"/>
</dbReference>
<keyword evidence="2" id="KW-0805">Transcription regulation</keyword>
<evidence type="ECO:0000313" key="8">
    <source>
        <dbReference type="EMBL" id="MBB5740486.1"/>
    </source>
</evidence>
<name>A0A7W9F8U0_9CAUL</name>
<dbReference type="PANTHER" id="PTHR43133">
    <property type="entry name" value="RNA POLYMERASE ECF-TYPE SIGMA FACTO"/>
    <property type="match status" value="1"/>
</dbReference>
<dbReference type="EMBL" id="JACHOQ010000004">
    <property type="protein sequence ID" value="MBB5740486.1"/>
    <property type="molecule type" value="Genomic_DNA"/>
</dbReference>
<dbReference type="RefSeq" id="WP_224764463.1">
    <property type="nucleotide sequence ID" value="NZ_CAJFZW010000067.1"/>
</dbReference>
<evidence type="ECO:0000256" key="5">
    <source>
        <dbReference type="ARBA" id="ARBA00023163"/>
    </source>
</evidence>
<dbReference type="NCBIfam" id="TIGR02937">
    <property type="entry name" value="sigma70-ECF"/>
    <property type="match status" value="1"/>
</dbReference>
<evidence type="ECO:0000256" key="2">
    <source>
        <dbReference type="ARBA" id="ARBA00023015"/>
    </source>
</evidence>
<dbReference type="Pfam" id="PF04542">
    <property type="entry name" value="Sigma70_r2"/>
    <property type="match status" value="1"/>
</dbReference>
<dbReference type="InterPro" id="IPR014284">
    <property type="entry name" value="RNA_pol_sigma-70_dom"/>
</dbReference>
<organism evidence="8 9">
    <name type="scientific">Brevundimonas aurantiaca</name>
    <dbReference type="NCBI Taxonomy" id="74316"/>
    <lineage>
        <taxon>Bacteria</taxon>
        <taxon>Pseudomonadati</taxon>
        <taxon>Pseudomonadota</taxon>
        <taxon>Alphaproteobacteria</taxon>
        <taxon>Caulobacterales</taxon>
        <taxon>Caulobacteraceae</taxon>
        <taxon>Brevundimonas</taxon>
    </lineage>
</organism>
<proteinExistence type="inferred from homology"/>